<evidence type="ECO:0000256" key="1">
    <source>
        <dbReference type="ARBA" id="ARBA00023002"/>
    </source>
</evidence>
<dbReference type="InterPro" id="IPR020843">
    <property type="entry name" value="ER"/>
</dbReference>
<sequence length="345" mass="35976">MTDVTSTATSTQIQLAARPTGWPTHEDFRTTTVTYGPPEPGQVRVSNLYVSVDPYMRGRMNDVRSYTAPYALGETITGGAIGRVTASTDESIPVGSVVLHQLGWSDLVQADASGFTVVPELDGAPLSLYLGILGMTGLTGYVGLTAIAGLEPGDTVFISGAAGAVGTAAGQIARLLGAGRVIGSAGSPEKVRLLTEKYGFDAALDYKEAPVREQLGALAPGGIDVYFDNVGGDHLEAALDVMNDGGRIALCGAIASYNSTGRAPGPDNMANIITRGLTLKGFTLGGHLHLGAEFTEAMTTWFTAGEIAYDETVVDGIEHTVDAFLDMMRGANTGKMVVRITPEQE</sequence>
<evidence type="ECO:0000313" key="5">
    <source>
        <dbReference type="Proteomes" id="UP000244903"/>
    </source>
</evidence>
<dbReference type="PANTHER" id="PTHR43205">
    <property type="entry name" value="PROSTAGLANDIN REDUCTASE"/>
    <property type="match status" value="1"/>
</dbReference>
<gene>
    <name evidence="4" type="ORF">A6048_07300</name>
</gene>
<dbReference type="InterPro" id="IPR013149">
    <property type="entry name" value="ADH-like_C"/>
</dbReference>
<dbReference type="InterPro" id="IPR011032">
    <property type="entry name" value="GroES-like_sf"/>
</dbReference>
<dbReference type="SUPFAM" id="SSF51735">
    <property type="entry name" value="NAD(P)-binding Rossmann-fold domains"/>
    <property type="match status" value="1"/>
</dbReference>
<feature type="region of interest" description="Disordered" evidence="2">
    <location>
        <begin position="1"/>
        <end position="23"/>
    </location>
</feature>
<dbReference type="SMART" id="SM00829">
    <property type="entry name" value="PKS_ER"/>
    <property type="match status" value="1"/>
</dbReference>
<feature type="compositionally biased region" description="Polar residues" evidence="2">
    <location>
        <begin position="1"/>
        <end position="14"/>
    </location>
</feature>
<dbReference type="RefSeq" id="WP_107749224.1">
    <property type="nucleotide sequence ID" value="NZ_CP015453.1"/>
</dbReference>
<name>A0AAD0JRQ4_9ACTN</name>
<dbReference type="SUPFAM" id="SSF50129">
    <property type="entry name" value="GroES-like"/>
    <property type="match status" value="1"/>
</dbReference>
<proteinExistence type="predicted"/>
<dbReference type="InterPro" id="IPR041694">
    <property type="entry name" value="ADH_N_2"/>
</dbReference>
<keyword evidence="5" id="KW-1185">Reference proteome</keyword>
<protein>
    <submittedName>
        <fullName evidence="4">NADP-dependent oxidoreductase</fullName>
    </submittedName>
</protein>
<dbReference type="PANTHER" id="PTHR43205:SF7">
    <property type="entry name" value="PROSTAGLANDIN REDUCTASE 1"/>
    <property type="match status" value="1"/>
</dbReference>
<dbReference type="Gene3D" id="3.40.50.720">
    <property type="entry name" value="NAD(P)-binding Rossmann-like Domain"/>
    <property type="match status" value="1"/>
</dbReference>
<dbReference type="InterPro" id="IPR036291">
    <property type="entry name" value="NAD(P)-bd_dom_sf"/>
</dbReference>
<keyword evidence="1" id="KW-0560">Oxidoreductase</keyword>
<dbReference type="InterPro" id="IPR045010">
    <property type="entry name" value="MDR_fam"/>
</dbReference>
<dbReference type="KEGG" id="dpc:A6048_07300"/>
<evidence type="ECO:0000256" key="2">
    <source>
        <dbReference type="SAM" id="MobiDB-lite"/>
    </source>
</evidence>
<dbReference type="FunFam" id="3.40.50.720:FF:000121">
    <property type="entry name" value="Prostaglandin reductase 2"/>
    <property type="match status" value="1"/>
</dbReference>
<dbReference type="Gene3D" id="3.90.180.10">
    <property type="entry name" value="Medium-chain alcohol dehydrogenases, catalytic domain"/>
    <property type="match status" value="1"/>
</dbReference>
<reference evidence="4 5" key="1">
    <citation type="submission" date="2016-04" db="EMBL/GenBank/DDBJ databases">
        <title>Complete genome sequence of the haloalkaliphilic hydrocarbon-degrading bacterium Dietzia psychralcaliphila ILA-1T, isolated from a drain of a fish product-processing plant.</title>
        <authorList>
            <person name="Zhao J."/>
            <person name="Hu B."/>
            <person name="Geng S."/>
            <person name="Nie Y."/>
            <person name="Tang Y."/>
        </authorList>
    </citation>
    <scope>NUCLEOTIDE SEQUENCE [LARGE SCALE GENOMIC DNA]</scope>
    <source>
        <strain evidence="4 5">ILA-1</strain>
    </source>
</reference>
<dbReference type="Pfam" id="PF16884">
    <property type="entry name" value="ADH_N_2"/>
    <property type="match status" value="1"/>
</dbReference>
<dbReference type="CDD" id="cd05288">
    <property type="entry name" value="PGDH"/>
    <property type="match status" value="1"/>
</dbReference>
<dbReference type="Proteomes" id="UP000244903">
    <property type="component" value="Chromosome"/>
</dbReference>
<dbReference type="EMBL" id="CP015453">
    <property type="protein sequence ID" value="AWH95327.1"/>
    <property type="molecule type" value="Genomic_DNA"/>
</dbReference>
<evidence type="ECO:0000313" key="4">
    <source>
        <dbReference type="EMBL" id="AWH95327.1"/>
    </source>
</evidence>
<feature type="domain" description="Enoyl reductase (ER)" evidence="3">
    <location>
        <begin position="23"/>
        <end position="338"/>
    </location>
</feature>
<organism evidence="4 5">
    <name type="scientific">Dietzia psychralcaliphila</name>
    <dbReference type="NCBI Taxonomy" id="139021"/>
    <lineage>
        <taxon>Bacteria</taxon>
        <taxon>Bacillati</taxon>
        <taxon>Actinomycetota</taxon>
        <taxon>Actinomycetes</taxon>
        <taxon>Mycobacteriales</taxon>
        <taxon>Dietziaceae</taxon>
        <taxon>Dietzia</taxon>
    </lineage>
</organism>
<evidence type="ECO:0000259" key="3">
    <source>
        <dbReference type="SMART" id="SM00829"/>
    </source>
</evidence>
<accession>A0AAD0JRQ4</accession>
<dbReference type="AlphaFoldDB" id="A0AAD0JRQ4"/>
<dbReference type="GO" id="GO:0016628">
    <property type="term" value="F:oxidoreductase activity, acting on the CH-CH group of donors, NAD or NADP as acceptor"/>
    <property type="evidence" value="ECO:0007669"/>
    <property type="project" value="InterPro"/>
</dbReference>
<dbReference type="Pfam" id="PF00107">
    <property type="entry name" value="ADH_zinc_N"/>
    <property type="match status" value="1"/>
</dbReference>